<dbReference type="STRING" id="1182543.W9XH91"/>
<proteinExistence type="predicted"/>
<dbReference type="OrthoDB" id="2140105at2759"/>
<keyword evidence="5" id="KW-1185">Reference proteome</keyword>
<evidence type="ECO:0000256" key="2">
    <source>
        <dbReference type="SAM" id="Phobius"/>
    </source>
</evidence>
<dbReference type="Proteomes" id="UP000019471">
    <property type="component" value="Unassembled WGS sequence"/>
</dbReference>
<dbReference type="GeneID" id="19185560"/>
<dbReference type="InterPro" id="IPR022703">
    <property type="entry name" value="DUF3533"/>
</dbReference>
<feature type="transmembrane region" description="Helical" evidence="2">
    <location>
        <begin position="317"/>
        <end position="344"/>
    </location>
</feature>
<feature type="transmembrane region" description="Helical" evidence="2">
    <location>
        <begin position="393"/>
        <end position="410"/>
    </location>
</feature>
<organism evidence="4 5">
    <name type="scientific">Cladophialophora psammophila CBS 110553</name>
    <dbReference type="NCBI Taxonomy" id="1182543"/>
    <lineage>
        <taxon>Eukaryota</taxon>
        <taxon>Fungi</taxon>
        <taxon>Dikarya</taxon>
        <taxon>Ascomycota</taxon>
        <taxon>Pezizomycotina</taxon>
        <taxon>Eurotiomycetes</taxon>
        <taxon>Chaetothyriomycetidae</taxon>
        <taxon>Chaetothyriales</taxon>
        <taxon>Herpotrichiellaceae</taxon>
        <taxon>Cladophialophora</taxon>
    </lineage>
</organism>
<dbReference type="AlphaFoldDB" id="W9XH91"/>
<dbReference type="RefSeq" id="XP_007739633.1">
    <property type="nucleotide sequence ID" value="XM_007741443.1"/>
</dbReference>
<evidence type="ECO:0000313" key="5">
    <source>
        <dbReference type="Proteomes" id="UP000019471"/>
    </source>
</evidence>
<keyword evidence="2" id="KW-0812">Transmembrane</keyword>
<feature type="domain" description="DUF3533" evidence="3">
    <location>
        <begin position="207"/>
        <end position="378"/>
    </location>
</feature>
<accession>W9XH91</accession>
<evidence type="ECO:0000259" key="3">
    <source>
        <dbReference type="Pfam" id="PF12051"/>
    </source>
</evidence>
<feature type="domain" description="DUF3533" evidence="3">
    <location>
        <begin position="107"/>
        <end position="206"/>
    </location>
</feature>
<feature type="transmembrane region" description="Helical" evidence="2">
    <location>
        <begin position="364"/>
        <end position="386"/>
    </location>
</feature>
<protein>
    <recommendedName>
        <fullName evidence="3">DUF3533 domain-containing protein</fullName>
    </recommendedName>
</protein>
<dbReference type="EMBL" id="AMGX01000001">
    <property type="protein sequence ID" value="EXJ76316.1"/>
    <property type="molecule type" value="Genomic_DNA"/>
</dbReference>
<feature type="transmembrane region" description="Helical" evidence="2">
    <location>
        <begin position="430"/>
        <end position="455"/>
    </location>
</feature>
<gene>
    <name evidence="4" type="ORF">A1O5_00824</name>
</gene>
<feature type="compositionally biased region" description="Basic and acidic residues" evidence="1">
    <location>
        <begin position="49"/>
        <end position="63"/>
    </location>
</feature>
<dbReference type="eggNOG" id="ENOG502QUA0">
    <property type="taxonomic scope" value="Eukaryota"/>
</dbReference>
<evidence type="ECO:0000256" key="1">
    <source>
        <dbReference type="SAM" id="MobiDB-lite"/>
    </source>
</evidence>
<keyword evidence="2" id="KW-1133">Transmembrane helix</keyword>
<dbReference type="GO" id="GO:0016020">
    <property type="term" value="C:membrane"/>
    <property type="evidence" value="ECO:0007669"/>
    <property type="project" value="TreeGrafter"/>
</dbReference>
<feature type="transmembrane region" description="Helical" evidence="2">
    <location>
        <begin position="103"/>
        <end position="124"/>
    </location>
</feature>
<dbReference type="PANTHER" id="PTHR34814:SF1">
    <property type="entry name" value="NITROSOGUANIDINE RESISTANCE PROTEIN SNG1"/>
    <property type="match status" value="1"/>
</dbReference>
<keyword evidence="2" id="KW-0472">Membrane</keyword>
<dbReference type="PANTHER" id="PTHR34814">
    <property type="entry name" value="NITROSOGUANIDINE RESISTANCE PROTEIN SNG1"/>
    <property type="match status" value="1"/>
</dbReference>
<evidence type="ECO:0000313" key="4">
    <source>
        <dbReference type="EMBL" id="EXJ76316.1"/>
    </source>
</evidence>
<comment type="caution">
    <text evidence="4">The sequence shown here is derived from an EMBL/GenBank/DDBJ whole genome shotgun (WGS) entry which is preliminary data.</text>
</comment>
<name>W9XH91_9EURO</name>
<feature type="transmembrane region" description="Helical" evidence="2">
    <location>
        <begin position="276"/>
        <end position="296"/>
    </location>
</feature>
<reference evidence="4 5" key="1">
    <citation type="submission" date="2013-03" db="EMBL/GenBank/DDBJ databases">
        <title>The Genome Sequence of Cladophialophora psammophila CBS 110553.</title>
        <authorList>
            <consortium name="The Broad Institute Genomics Platform"/>
            <person name="Cuomo C."/>
            <person name="de Hoog S."/>
            <person name="Gorbushina A."/>
            <person name="Walker B."/>
            <person name="Young S.K."/>
            <person name="Zeng Q."/>
            <person name="Gargeya S."/>
            <person name="Fitzgerald M."/>
            <person name="Haas B."/>
            <person name="Abouelleil A."/>
            <person name="Allen A.W."/>
            <person name="Alvarado L."/>
            <person name="Arachchi H.M."/>
            <person name="Berlin A.M."/>
            <person name="Chapman S.B."/>
            <person name="Gainer-Dewar J."/>
            <person name="Goldberg J."/>
            <person name="Griggs A."/>
            <person name="Gujja S."/>
            <person name="Hansen M."/>
            <person name="Howarth C."/>
            <person name="Imamovic A."/>
            <person name="Ireland A."/>
            <person name="Larimer J."/>
            <person name="McCowan C."/>
            <person name="Murphy C."/>
            <person name="Pearson M."/>
            <person name="Poon T.W."/>
            <person name="Priest M."/>
            <person name="Roberts A."/>
            <person name="Saif S."/>
            <person name="Shea T."/>
            <person name="Sisk P."/>
            <person name="Sykes S."/>
            <person name="Wortman J."/>
            <person name="Nusbaum C."/>
            <person name="Birren B."/>
        </authorList>
    </citation>
    <scope>NUCLEOTIDE SEQUENCE [LARGE SCALE GENOMIC DNA]</scope>
    <source>
        <strain evidence="4 5">CBS 110553</strain>
    </source>
</reference>
<dbReference type="Pfam" id="PF12051">
    <property type="entry name" value="DUF3533"/>
    <property type="match status" value="2"/>
</dbReference>
<feature type="region of interest" description="Disordered" evidence="1">
    <location>
        <begin position="48"/>
        <end position="82"/>
    </location>
</feature>
<sequence>MTSSREPPQTSRLFPAMRIASAPVSMLKKYRIGVHGFEIMDLRTGAELPKNDGKGSAYEKDENQAPGGSNHDAEKNSPETPPLPVCLFDPSIKAVRKELAKEWSLTVLILFCFIICVLSLYWAVLFHVPRNLSTLTVAVVSFDGRIPPFEGTTPLVGQFVEQLAREQAVLPAYTLGYRVESPDKYSGNPLAVRQAVYDEHAWAAINTTYSDYIGPQLFEFQINVVSTFGEQWIWNVLSNTSLDAATYSRAPQALNPAIAFSSFDLRLFVPAQATPAVTIGLIYLVIIAFFSFSLFLPVYTKFLVPKGHPPLHFWELVLLRSLMTTATYFLISLAYSLVSLAFLIPFSNDYPHEGATLAKDPDAYGHATLVVYWMLNWVEIWLVFWVISNVSTAFYAIPLAPGFFQFGYAWPLYHIVNASRTLIIDTHSRIGLNFGALFAWCAVDTTLFPFCRVFMRRKTNKEWMRKVPRSKIQYLIDG</sequence>
<dbReference type="InterPro" id="IPR053001">
    <property type="entry name" value="MNNG_permease-like"/>
</dbReference>
<dbReference type="HOGENOM" id="CLU_020178_1_0_1"/>